<keyword evidence="2" id="KW-0732">Signal</keyword>
<accession>A0A918EEI5</accession>
<evidence type="ECO:0008006" key="5">
    <source>
        <dbReference type="Google" id="ProtNLM"/>
    </source>
</evidence>
<name>A0A918EEI5_9PSEU</name>
<evidence type="ECO:0000313" key="3">
    <source>
        <dbReference type="EMBL" id="GGP52943.1"/>
    </source>
</evidence>
<evidence type="ECO:0000256" key="2">
    <source>
        <dbReference type="SAM" id="SignalP"/>
    </source>
</evidence>
<feature type="chain" id="PRO_5037732458" description="Secreted protein" evidence="2">
    <location>
        <begin position="31"/>
        <end position="145"/>
    </location>
</feature>
<proteinExistence type="predicted"/>
<keyword evidence="4" id="KW-1185">Reference proteome</keyword>
<gene>
    <name evidence="3" type="ORF">GCM10010185_26330</name>
</gene>
<reference evidence="3" key="2">
    <citation type="submission" date="2020-09" db="EMBL/GenBank/DDBJ databases">
        <authorList>
            <person name="Sun Q."/>
            <person name="Ohkuma M."/>
        </authorList>
    </citation>
    <scope>NUCLEOTIDE SEQUENCE</scope>
    <source>
        <strain evidence="3">JCM 3313</strain>
    </source>
</reference>
<protein>
    <recommendedName>
        <fullName evidence="5">Secreted protein</fullName>
    </recommendedName>
</protein>
<dbReference type="AlphaFoldDB" id="A0A918EEI5"/>
<dbReference type="EMBL" id="BMRG01000004">
    <property type="protein sequence ID" value="GGP52943.1"/>
    <property type="molecule type" value="Genomic_DNA"/>
</dbReference>
<comment type="caution">
    <text evidence="3">The sequence shown here is derived from an EMBL/GenBank/DDBJ whole genome shotgun (WGS) entry which is preliminary data.</text>
</comment>
<dbReference type="Proteomes" id="UP000639606">
    <property type="component" value="Unassembled WGS sequence"/>
</dbReference>
<evidence type="ECO:0000256" key="1">
    <source>
        <dbReference type="SAM" id="MobiDB-lite"/>
    </source>
</evidence>
<reference evidence="3" key="1">
    <citation type="journal article" date="2014" name="Int. J. Syst. Evol. Microbiol.">
        <title>Complete genome sequence of Corynebacterium casei LMG S-19264T (=DSM 44701T), isolated from a smear-ripened cheese.</title>
        <authorList>
            <consortium name="US DOE Joint Genome Institute (JGI-PGF)"/>
            <person name="Walter F."/>
            <person name="Albersmeier A."/>
            <person name="Kalinowski J."/>
            <person name="Ruckert C."/>
        </authorList>
    </citation>
    <scope>NUCLEOTIDE SEQUENCE</scope>
    <source>
        <strain evidence="3">JCM 3313</strain>
    </source>
</reference>
<sequence length="145" mass="14889">MSRTVRAGLATVLVGLAFAGATGLTPAASASPTANEVRNTGTIGIGAIQVFDGQYKHPGQYDDLIPGGRFSGYAHTAGLYVGPGFCVRLRGWLYGTEQNPPPPSGLTDPQLLPGGTSGAQWELSDAYPGFDARALPASDPGCQNP</sequence>
<evidence type="ECO:0000313" key="4">
    <source>
        <dbReference type="Proteomes" id="UP000639606"/>
    </source>
</evidence>
<feature type="region of interest" description="Disordered" evidence="1">
    <location>
        <begin position="97"/>
        <end position="118"/>
    </location>
</feature>
<organism evidence="3 4">
    <name type="scientific">Saccharothrix coeruleofusca</name>
    <dbReference type="NCBI Taxonomy" id="33919"/>
    <lineage>
        <taxon>Bacteria</taxon>
        <taxon>Bacillati</taxon>
        <taxon>Actinomycetota</taxon>
        <taxon>Actinomycetes</taxon>
        <taxon>Pseudonocardiales</taxon>
        <taxon>Pseudonocardiaceae</taxon>
        <taxon>Saccharothrix</taxon>
    </lineage>
</organism>
<feature type="signal peptide" evidence="2">
    <location>
        <begin position="1"/>
        <end position="30"/>
    </location>
</feature>